<feature type="compositionally biased region" description="Low complexity" evidence="11">
    <location>
        <begin position="1"/>
        <end position="15"/>
    </location>
</feature>
<evidence type="ECO:0000256" key="8">
    <source>
        <dbReference type="ARBA" id="ARBA00023136"/>
    </source>
</evidence>
<evidence type="ECO:0000256" key="7">
    <source>
        <dbReference type="ARBA" id="ARBA00023128"/>
    </source>
</evidence>
<accession>A0AAD5WNU2</accession>
<keyword evidence="8 10" id="KW-0472">Membrane</keyword>
<evidence type="ECO:0000256" key="11">
    <source>
        <dbReference type="SAM" id="MobiDB-lite"/>
    </source>
</evidence>
<dbReference type="PANTHER" id="PTHR12743:SF0">
    <property type="entry name" value="HOLOCYTOCHROME C-TYPE SYNTHASE"/>
    <property type="match status" value="1"/>
</dbReference>
<keyword evidence="6 10" id="KW-0408">Iron</keyword>
<dbReference type="GO" id="GO:0005743">
    <property type="term" value="C:mitochondrial inner membrane"/>
    <property type="evidence" value="ECO:0007669"/>
    <property type="project" value="UniProtKB-SubCell"/>
</dbReference>
<evidence type="ECO:0000256" key="2">
    <source>
        <dbReference type="ARBA" id="ARBA00007255"/>
    </source>
</evidence>
<comment type="caution">
    <text evidence="12">The sequence shown here is derived from an EMBL/GenBank/DDBJ whole genome shotgun (WGS) entry which is preliminary data.</text>
</comment>
<evidence type="ECO:0000256" key="10">
    <source>
        <dbReference type="RuleBase" id="RU363130"/>
    </source>
</evidence>
<feature type="region of interest" description="Disordered" evidence="11">
    <location>
        <begin position="1"/>
        <end position="54"/>
    </location>
</feature>
<dbReference type="EC" id="4.4.1.17" evidence="10"/>
<evidence type="ECO:0000256" key="6">
    <source>
        <dbReference type="ARBA" id="ARBA00023004"/>
    </source>
</evidence>
<reference evidence="12" key="1">
    <citation type="submission" date="2022-07" db="EMBL/GenBank/DDBJ databases">
        <title>Draft genome sequence of Zalerion maritima ATCC 34329, a (micro)plastics degrading marine fungus.</title>
        <authorList>
            <person name="Paco A."/>
            <person name="Goncalves M.F.M."/>
            <person name="Rocha-Santos T.A.P."/>
            <person name="Alves A."/>
        </authorList>
    </citation>
    <scope>NUCLEOTIDE SEQUENCE</scope>
    <source>
        <strain evidence="12">ATCC 34329</strain>
    </source>
</reference>
<proteinExistence type="inferred from homology"/>
<evidence type="ECO:0000256" key="1">
    <source>
        <dbReference type="ARBA" id="ARBA00004273"/>
    </source>
</evidence>
<sequence length="292" mass="32193">MSSNSSSSTDPSSLSCPVDHAARETWLRAPAAQKPPSQLPHTQQQQQGVANEGGGQGWMFYFSLWSSTNVKGKSEGEDTESQTVGSIKTTPLSTARRHQPPLAVERTVSSIPRTNEAGTSGCPVNHKVPSHPPSSPNAETERPQRSEAGNWVYPSESQFFLALQRKGHAANATDMSVVVPIHNAVNERAWSQILAWETPYLAPCGGPKLHSFSGDSKKLTPKARIMSLLGYQRPFDRHDWVVDRCGTRVDYVIDFYTGKGKEGKISFYLDVRPKLNTWEGVKMRMLRVSGMV</sequence>
<dbReference type="GO" id="GO:0004408">
    <property type="term" value="F:holocytochrome-c synthase activity"/>
    <property type="evidence" value="ECO:0007669"/>
    <property type="project" value="UniProtKB-EC"/>
</dbReference>
<feature type="compositionally biased region" description="Polar residues" evidence="11">
    <location>
        <begin position="81"/>
        <end position="93"/>
    </location>
</feature>
<evidence type="ECO:0000256" key="9">
    <source>
        <dbReference type="ARBA" id="ARBA00023239"/>
    </source>
</evidence>
<organism evidence="12 13">
    <name type="scientific">Zalerion maritima</name>
    <dbReference type="NCBI Taxonomy" id="339359"/>
    <lineage>
        <taxon>Eukaryota</taxon>
        <taxon>Fungi</taxon>
        <taxon>Dikarya</taxon>
        <taxon>Ascomycota</taxon>
        <taxon>Pezizomycotina</taxon>
        <taxon>Sordariomycetes</taxon>
        <taxon>Lulworthiomycetidae</taxon>
        <taxon>Lulworthiales</taxon>
        <taxon>Lulworthiaceae</taxon>
        <taxon>Zalerion</taxon>
    </lineage>
</organism>
<dbReference type="AlphaFoldDB" id="A0AAD5WNU2"/>
<evidence type="ECO:0000256" key="4">
    <source>
        <dbReference type="ARBA" id="ARBA00022723"/>
    </source>
</evidence>
<name>A0AAD5WNU2_9PEZI</name>
<dbReference type="Proteomes" id="UP001201980">
    <property type="component" value="Unassembled WGS sequence"/>
</dbReference>
<keyword evidence="4 10" id="KW-0479">Metal-binding</keyword>
<dbReference type="InterPro" id="IPR000511">
    <property type="entry name" value="Holocyt_c/c1_synthase"/>
</dbReference>
<keyword evidence="9 10" id="KW-0456">Lyase</keyword>
<gene>
    <name evidence="12" type="ORF">MKZ38_006240</name>
</gene>
<evidence type="ECO:0000256" key="3">
    <source>
        <dbReference type="ARBA" id="ARBA00022617"/>
    </source>
</evidence>
<feature type="compositionally biased region" description="Polar residues" evidence="11">
    <location>
        <begin position="107"/>
        <end position="118"/>
    </location>
</feature>
<feature type="region of interest" description="Disordered" evidence="11">
    <location>
        <begin position="70"/>
        <end position="146"/>
    </location>
</feature>
<comment type="subcellular location">
    <subcellularLocation>
        <location evidence="1 10">Mitochondrion inner membrane</location>
    </subcellularLocation>
</comment>
<keyword evidence="3 10" id="KW-0349">Heme</keyword>
<keyword evidence="13" id="KW-1185">Reference proteome</keyword>
<dbReference type="PROSITE" id="PS00821">
    <property type="entry name" value="CYTO_HEME_LYASE_1"/>
    <property type="match status" value="1"/>
</dbReference>
<evidence type="ECO:0000313" key="12">
    <source>
        <dbReference type="EMBL" id="KAJ2895718.1"/>
    </source>
</evidence>
<dbReference type="PROSITE" id="PS00822">
    <property type="entry name" value="CYTO_HEME_LYASE_2"/>
    <property type="match status" value="1"/>
</dbReference>
<dbReference type="PANTHER" id="PTHR12743">
    <property type="entry name" value="CYTOCHROME C1 HEME LYASE"/>
    <property type="match status" value="1"/>
</dbReference>
<dbReference type="EMBL" id="JAKWBI020000380">
    <property type="protein sequence ID" value="KAJ2895718.1"/>
    <property type="molecule type" value="Genomic_DNA"/>
</dbReference>
<comment type="function">
    <text evidence="10">Lyase that catalyzes the covalent linking of the heme group to the cytochrome C apoprotein to produce the mature functional cytochrome.</text>
</comment>
<protein>
    <recommendedName>
        <fullName evidence="10">Holocytochrome c-type synthase</fullName>
        <ecNumber evidence="10">4.4.1.17</ecNumber>
    </recommendedName>
</protein>
<dbReference type="Pfam" id="PF01265">
    <property type="entry name" value="Cyto_heme_lyase"/>
    <property type="match status" value="1"/>
</dbReference>
<dbReference type="GO" id="GO:0046872">
    <property type="term" value="F:metal ion binding"/>
    <property type="evidence" value="ECO:0007669"/>
    <property type="project" value="UniProtKB-KW"/>
</dbReference>
<evidence type="ECO:0000313" key="13">
    <source>
        <dbReference type="Proteomes" id="UP001201980"/>
    </source>
</evidence>
<keyword evidence="5 10" id="KW-0999">Mitochondrion inner membrane</keyword>
<comment type="catalytic activity">
    <reaction evidence="10">
        <text>holo-[cytochrome c] = apo-[cytochrome c] + heme b</text>
        <dbReference type="Rhea" id="RHEA:22648"/>
        <dbReference type="Rhea" id="RHEA-COMP:10725"/>
        <dbReference type="Rhea" id="RHEA-COMP:10726"/>
        <dbReference type="ChEBI" id="CHEBI:29950"/>
        <dbReference type="ChEBI" id="CHEBI:60344"/>
        <dbReference type="ChEBI" id="CHEBI:83739"/>
        <dbReference type="EC" id="4.4.1.17"/>
    </reaction>
</comment>
<evidence type="ECO:0000256" key="5">
    <source>
        <dbReference type="ARBA" id="ARBA00022792"/>
    </source>
</evidence>
<comment type="similarity">
    <text evidence="2 10">Belongs to the cytochrome c-type heme lyase family.</text>
</comment>
<keyword evidence="7 10" id="KW-0496">Mitochondrion</keyword>